<keyword evidence="1" id="KW-0418">Kinase</keyword>
<keyword evidence="5" id="KW-1185">Reference proteome</keyword>
<dbReference type="InterPro" id="IPR003594">
    <property type="entry name" value="HATPase_dom"/>
</dbReference>
<accession>A0A7W8ASD8</accession>
<evidence type="ECO:0000256" key="1">
    <source>
        <dbReference type="ARBA" id="ARBA00022527"/>
    </source>
</evidence>
<keyword evidence="1" id="KW-0723">Serine/threonine-protein kinase</keyword>
<evidence type="ECO:0000256" key="2">
    <source>
        <dbReference type="SAM" id="MobiDB-lite"/>
    </source>
</evidence>
<gene>
    <name evidence="4" type="ORF">FHS40_002862</name>
</gene>
<sequence length="148" mass="15770">MNHATDLLDQGVGGSYRMSFTVGEHSARPLRRILRLYLGSWGLAGLADEAELALTELVANVVRHVPDRRCAVLLLRRPRGLRVEVTDGSPALPAPADGGPAGEPAEGGYGLRLVDAVTDRWDVTVLPGGAGKTIWFECDDGKDVDGDP</sequence>
<dbReference type="SUPFAM" id="SSF55874">
    <property type="entry name" value="ATPase domain of HSP90 chaperone/DNA topoisomerase II/histidine kinase"/>
    <property type="match status" value="1"/>
</dbReference>
<dbReference type="PANTHER" id="PTHR35526:SF3">
    <property type="entry name" value="ANTI-SIGMA-F FACTOR RSBW"/>
    <property type="match status" value="1"/>
</dbReference>
<dbReference type="Gene3D" id="3.30.565.10">
    <property type="entry name" value="Histidine kinase-like ATPase, C-terminal domain"/>
    <property type="match status" value="1"/>
</dbReference>
<dbReference type="InterPro" id="IPR050267">
    <property type="entry name" value="Anti-sigma-factor_SerPK"/>
</dbReference>
<organism evidence="4 5">
    <name type="scientific">Streptomyces spectabilis</name>
    <dbReference type="NCBI Taxonomy" id="68270"/>
    <lineage>
        <taxon>Bacteria</taxon>
        <taxon>Bacillati</taxon>
        <taxon>Actinomycetota</taxon>
        <taxon>Actinomycetes</taxon>
        <taxon>Kitasatosporales</taxon>
        <taxon>Streptomycetaceae</taxon>
        <taxon>Streptomyces</taxon>
    </lineage>
</organism>
<dbReference type="PANTHER" id="PTHR35526">
    <property type="entry name" value="ANTI-SIGMA-F FACTOR RSBW-RELATED"/>
    <property type="match status" value="1"/>
</dbReference>
<evidence type="ECO:0000259" key="3">
    <source>
        <dbReference type="Pfam" id="PF13581"/>
    </source>
</evidence>
<dbReference type="Pfam" id="PF13581">
    <property type="entry name" value="HATPase_c_2"/>
    <property type="match status" value="1"/>
</dbReference>
<keyword evidence="1" id="KW-0808">Transferase</keyword>
<dbReference type="AlphaFoldDB" id="A0A7W8ASD8"/>
<dbReference type="EMBL" id="JACHJD010000004">
    <property type="protein sequence ID" value="MBB5103800.1"/>
    <property type="molecule type" value="Genomic_DNA"/>
</dbReference>
<proteinExistence type="predicted"/>
<name>A0A7W8ASD8_STRST</name>
<protein>
    <submittedName>
        <fullName evidence="4">Anti-sigma regulatory factor (Ser/Thr protein kinase)</fullName>
    </submittedName>
</protein>
<feature type="domain" description="Histidine kinase/HSP90-like ATPase" evidence="3">
    <location>
        <begin position="26"/>
        <end position="136"/>
    </location>
</feature>
<dbReference type="CDD" id="cd16936">
    <property type="entry name" value="HATPase_RsbW-like"/>
    <property type="match status" value="1"/>
</dbReference>
<comment type="caution">
    <text evidence="4">The sequence shown here is derived from an EMBL/GenBank/DDBJ whole genome shotgun (WGS) entry which is preliminary data.</text>
</comment>
<dbReference type="GO" id="GO:0004674">
    <property type="term" value="F:protein serine/threonine kinase activity"/>
    <property type="evidence" value="ECO:0007669"/>
    <property type="project" value="UniProtKB-KW"/>
</dbReference>
<evidence type="ECO:0000313" key="5">
    <source>
        <dbReference type="Proteomes" id="UP000549009"/>
    </source>
</evidence>
<reference evidence="4 5" key="1">
    <citation type="submission" date="2020-08" db="EMBL/GenBank/DDBJ databases">
        <title>Genomic Encyclopedia of Type Strains, Phase III (KMG-III): the genomes of soil and plant-associated and newly described type strains.</title>
        <authorList>
            <person name="Whitman W."/>
        </authorList>
    </citation>
    <scope>NUCLEOTIDE SEQUENCE [LARGE SCALE GENOMIC DNA]</scope>
    <source>
        <strain evidence="4 5">CECT 3146</strain>
    </source>
</reference>
<dbReference type="InterPro" id="IPR036890">
    <property type="entry name" value="HATPase_C_sf"/>
</dbReference>
<dbReference type="RefSeq" id="WP_229878950.1">
    <property type="nucleotide sequence ID" value="NZ_BMSQ01000005.1"/>
</dbReference>
<feature type="region of interest" description="Disordered" evidence="2">
    <location>
        <begin position="86"/>
        <end position="105"/>
    </location>
</feature>
<evidence type="ECO:0000313" key="4">
    <source>
        <dbReference type="EMBL" id="MBB5103800.1"/>
    </source>
</evidence>
<dbReference type="Proteomes" id="UP000549009">
    <property type="component" value="Unassembled WGS sequence"/>
</dbReference>